<accession>A0A6L2MP56</accession>
<dbReference type="InterPro" id="IPR012337">
    <property type="entry name" value="RNaseH-like_sf"/>
</dbReference>
<gene>
    <name evidence="3" type="ORF">Tci_046073</name>
</gene>
<feature type="compositionally biased region" description="Basic residues" evidence="1">
    <location>
        <begin position="1063"/>
        <end position="1072"/>
    </location>
</feature>
<dbReference type="InterPro" id="IPR036397">
    <property type="entry name" value="RNaseH_sf"/>
</dbReference>
<feature type="compositionally biased region" description="Basic and acidic residues" evidence="1">
    <location>
        <begin position="1167"/>
        <end position="1187"/>
    </location>
</feature>
<evidence type="ECO:0000313" key="3">
    <source>
        <dbReference type="EMBL" id="GEU74095.1"/>
    </source>
</evidence>
<feature type="domain" description="Integrase catalytic" evidence="2">
    <location>
        <begin position="243"/>
        <end position="434"/>
    </location>
</feature>
<reference evidence="3" key="1">
    <citation type="journal article" date="2019" name="Sci. Rep.">
        <title>Draft genome of Tanacetum cinerariifolium, the natural source of mosquito coil.</title>
        <authorList>
            <person name="Yamashiro T."/>
            <person name="Shiraishi A."/>
            <person name="Satake H."/>
            <person name="Nakayama K."/>
        </authorList>
    </citation>
    <scope>NUCLEOTIDE SEQUENCE</scope>
</reference>
<dbReference type="PANTHER" id="PTHR11439:SF509">
    <property type="entry name" value="RNA-DIRECTED DNA POLYMERASE"/>
    <property type="match status" value="1"/>
</dbReference>
<comment type="caution">
    <text evidence="3">The sequence shown here is derived from an EMBL/GenBank/DDBJ whole genome shotgun (WGS) entry which is preliminary data.</text>
</comment>
<dbReference type="CDD" id="cd09272">
    <property type="entry name" value="RNase_HI_RT_Ty1"/>
    <property type="match status" value="1"/>
</dbReference>
<evidence type="ECO:0000256" key="1">
    <source>
        <dbReference type="SAM" id="MobiDB-lite"/>
    </source>
</evidence>
<proteinExistence type="predicted"/>
<name>A0A6L2MP56_TANCI</name>
<feature type="compositionally biased region" description="Basic and acidic residues" evidence="1">
    <location>
        <begin position="497"/>
        <end position="512"/>
    </location>
</feature>
<feature type="compositionally biased region" description="Acidic residues" evidence="1">
    <location>
        <begin position="1207"/>
        <end position="1233"/>
    </location>
</feature>
<feature type="compositionally biased region" description="Basic and acidic residues" evidence="1">
    <location>
        <begin position="1194"/>
        <end position="1206"/>
    </location>
</feature>
<dbReference type="PROSITE" id="PS50994">
    <property type="entry name" value="INTEGRASE"/>
    <property type="match status" value="1"/>
</dbReference>
<dbReference type="SUPFAM" id="SSF53098">
    <property type="entry name" value="Ribonuclease H-like"/>
    <property type="match status" value="1"/>
</dbReference>
<dbReference type="PANTHER" id="PTHR11439">
    <property type="entry name" value="GAG-POL-RELATED RETROTRANSPOSON"/>
    <property type="match status" value="1"/>
</dbReference>
<dbReference type="GO" id="GO:0015074">
    <property type="term" value="P:DNA integration"/>
    <property type="evidence" value="ECO:0007669"/>
    <property type="project" value="InterPro"/>
</dbReference>
<feature type="region of interest" description="Disordered" evidence="1">
    <location>
        <begin position="1164"/>
        <end position="1253"/>
    </location>
</feature>
<dbReference type="InterPro" id="IPR001584">
    <property type="entry name" value="Integrase_cat-core"/>
</dbReference>
<dbReference type="GO" id="GO:0003676">
    <property type="term" value="F:nucleic acid binding"/>
    <property type="evidence" value="ECO:0007669"/>
    <property type="project" value="InterPro"/>
</dbReference>
<dbReference type="Gene3D" id="3.30.420.10">
    <property type="entry name" value="Ribonuclease H-like superfamily/Ribonuclease H"/>
    <property type="match status" value="1"/>
</dbReference>
<dbReference type="EMBL" id="BKCJ010006819">
    <property type="protein sequence ID" value="GEU74095.1"/>
    <property type="molecule type" value="Genomic_DNA"/>
</dbReference>
<feature type="region of interest" description="Disordered" evidence="1">
    <location>
        <begin position="1038"/>
        <end position="1082"/>
    </location>
</feature>
<feature type="region of interest" description="Disordered" evidence="1">
    <location>
        <begin position="497"/>
        <end position="520"/>
    </location>
</feature>
<protein>
    <submittedName>
        <fullName evidence="3">Retrovirus-related Pol polyprotein from transposon TNT 1-94</fullName>
    </submittedName>
</protein>
<organism evidence="3">
    <name type="scientific">Tanacetum cinerariifolium</name>
    <name type="common">Dalmatian daisy</name>
    <name type="synonym">Chrysanthemum cinerariifolium</name>
    <dbReference type="NCBI Taxonomy" id="118510"/>
    <lineage>
        <taxon>Eukaryota</taxon>
        <taxon>Viridiplantae</taxon>
        <taxon>Streptophyta</taxon>
        <taxon>Embryophyta</taxon>
        <taxon>Tracheophyta</taxon>
        <taxon>Spermatophyta</taxon>
        <taxon>Magnoliopsida</taxon>
        <taxon>eudicotyledons</taxon>
        <taxon>Gunneridae</taxon>
        <taxon>Pentapetalae</taxon>
        <taxon>asterids</taxon>
        <taxon>campanulids</taxon>
        <taxon>Asterales</taxon>
        <taxon>Asteraceae</taxon>
        <taxon>Asteroideae</taxon>
        <taxon>Anthemideae</taxon>
        <taxon>Anthemidinae</taxon>
        <taxon>Tanacetum</taxon>
    </lineage>
</organism>
<sequence length="1653" mass="188066">MLTKPQVFYDNNQKQALGFQNPLCHKKAQQIRPMLYDGNVIDKETNVISIADSKETLMLKEGSRSKILLKQSDPMVLEKKVNTKPINYAELNRLSEDFGKRIISQQELSDEQALHHNTDQSASSPVNTQTPRNYLRKFKGKDIIDNNAQASHAATIALGMYKLDLVTLAPRDKNNRETHIYYLKHTMEQAAILKEIVEQAKSLNPLDSASYSACKITTTNKVPLRVLIPLEVITQKSVVTKVYTRRPKVVQIVLWYLDSRCSKHMTGDRSQLTNFVYKFLDTVKFGNDQIAKIIEILVIMDDYSRFMGELLASQDEAPDFIIMFLKMIQVRLNATVRNIRTDNGTEFVNQTPRGYYEQVGISHETLIAQTPQQNGVVERRNCTLVEAARTMLIFAQAPLFLWAKAIATACYTKIRSIIRRHHGKTPYELLQDRKPDLSYLHVFVPIAGAPRAVELADSPVSTSIDQDTLSTSISSTQDQEYSPIISQGFEESPKTPYFHDDPLHGSLHEDSTSHGSSSNVRPIYTPFESLGRWIKDHPIANVIGNPSRSISTRKQLQTDAMWCYFDAFLTFVEPKNFKQAMTEPSEIDAMQEEIYEFENKFGNRCRVQTKSCAVDPTLFTGKAGNDLLLDYKFIKVPEGKSVDATLYRGMIGSLMYLTSSRPDLIYAVCLFDTCMSLTTYADADHAGCQDTRRSISGSAQFLCDKLVSWSFKKQKSIAILSTKAEYIDLSGCCAQILWMRSQLTDYGFQFNKIPLYYNNKSAIALCCNNVQHSKSKHIDVRYYFIKEQMENGIMELYFVRTEYQLADIFTKLLPRERFNFLIEKLGMRSMSPETLKRLTEKEANYTSSPRRTICVVLRRTIGLALDVPEVYMHQFWDSIHKVHGQNFDELPTDEDIVSFFKELGHTGKSRQSPILLLIRCINLGELLPLSSTKVYLERQLIDNRGHKKQDKMYYPRFTKVIIHHLLTKDKTISKRNKIGMHTSRDDYLINTLRFVSAKEESQIYGARLPKSMTNPEMRETKAYKTYLGYATGVTPPKKARKFKKPASPKLSTVSASLEEPTKKSKRVKRHAKKSSDASTTSVVIRETPVKSLSKKKEKMTVKKHKGIDLLSEVALTEEAQYEKVYKKSLRDFHKTHPSGFGTVTKIAPSAAKIESSVTNKGTSIKLKVPDVTEEESTKKSDQKRDSGDDNTQSDSEKGSDSEHETNENESDSEYDQKENEEEIKDDEEEEEDEFIKTPSNDTNDEDEIKIKNKAKGVEDEGMDYTTNQFDDDVDLRVNEPITTDEGLIQSSSHSSDLASKFLNFSYIPHTDVEIVSPMDVHVHHEVPSKQTPTLLTVPILVITDSLPVYSIVILQSLPSFTPSPQQSTLTPPPTTKAKNPPSTLLKFCICLPIRKQSHNVGKIFVELKKSNPLNTQVTALVDEHLDSRLGATRDEFMSYLSESIIAWITEQVKILNNESSQPKFTYEAAASLTEFELKKSLIDKMDESQSYLTATEHRECYDGLIKSYNLDKSLFSTYDKVLKITNLTQESLLGPAFKLLKGTRSNYAELEYDFEECYKALSEKLDWENPKGDDYPFDLTKPLPLVMNGKRQMVSVDYFFNNDLKYLQGGISTMTYTTSTTKTKAAQYDLPGIEDMARNIWSHVKVGYDKHAL</sequence>
<evidence type="ECO:0000259" key="2">
    <source>
        <dbReference type="PROSITE" id="PS50994"/>
    </source>
</evidence>